<keyword evidence="2" id="KW-0813">Transport</keyword>
<keyword evidence="4 6" id="KW-1133">Transmembrane helix</keyword>
<dbReference type="Pfam" id="PF07690">
    <property type="entry name" value="MFS_1"/>
    <property type="match status" value="1"/>
</dbReference>
<dbReference type="InterPro" id="IPR044770">
    <property type="entry name" value="MFS_spinster-like"/>
</dbReference>
<dbReference type="PANTHER" id="PTHR23505">
    <property type="entry name" value="SPINSTER"/>
    <property type="match status" value="1"/>
</dbReference>
<evidence type="ECO:0000256" key="4">
    <source>
        <dbReference type="ARBA" id="ARBA00022989"/>
    </source>
</evidence>
<dbReference type="GO" id="GO:0022857">
    <property type="term" value="F:transmembrane transporter activity"/>
    <property type="evidence" value="ECO:0007669"/>
    <property type="project" value="InterPro"/>
</dbReference>
<evidence type="ECO:0000256" key="3">
    <source>
        <dbReference type="ARBA" id="ARBA00022692"/>
    </source>
</evidence>
<evidence type="ECO:0000313" key="8">
    <source>
        <dbReference type="EMBL" id="MBC2778899.1"/>
    </source>
</evidence>
<feature type="transmembrane region" description="Helical" evidence="6">
    <location>
        <begin position="20"/>
        <end position="38"/>
    </location>
</feature>
<evidence type="ECO:0000259" key="7">
    <source>
        <dbReference type="PROSITE" id="PS50850"/>
    </source>
</evidence>
<evidence type="ECO:0000256" key="6">
    <source>
        <dbReference type="SAM" id="Phobius"/>
    </source>
</evidence>
<dbReference type="RefSeq" id="WP_185802208.1">
    <property type="nucleotide sequence ID" value="NZ_JACJVJ010000003.1"/>
</dbReference>
<feature type="transmembrane region" description="Helical" evidence="6">
    <location>
        <begin position="304"/>
        <end position="323"/>
    </location>
</feature>
<reference evidence="8 9" key="1">
    <citation type="submission" date="2020-08" db="EMBL/GenBank/DDBJ databases">
        <title>Draft genome sequence of Parasphingopyxis sp. GrpM-11.</title>
        <authorList>
            <person name="Oh J."/>
            <person name="Roh D.-H."/>
        </authorList>
    </citation>
    <scope>NUCLEOTIDE SEQUENCE [LARGE SCALE GENOMIC DNA]</scope>
    <source>
        <strain evidence="8 9">GrpM-11</strain>
    </source>
</reference>
<dbReference type="Proteomes" id="UP000564378">
    <property type="component" value="Unassembled WGS sequence"/>
</dbReference>
<feature type="transmembrane region" description="Helical" evidence="6">
    <location>
        <begin position="399"/>
        <end position="421"/>
    </location>
</feature>
<feature type="transmembrane region" description="Helical" evidence="6">
    <location>
        <begin position="92"/>
        <end position="114"/>
    </location>
</feature>
<feature type="transmembrane region" description="Helical" evidence="6">
    <location>
        <begin position="362"/>
        <end position="387"/>
    </location>
</feature>
<keyword evidence="5 6" id="KW-0472">Membrane</keyword>
<gene>
    <name evidence="8" type="ORF">H6P80_14840</name>
</gene>
<evidence type="ECO:0000256" key="2">
    <source>
        <dbReference type="ARBA" id="ARBA00022448"/>
    </source>
</evidence>
<dbReference type="AlphaFoldDB" id="A0A842I2E9"/>
<keyword evidence="9" id="KW-1185">Reference proteome</keyword>
<name>A0A842I2E9_9SPHN</name>
<dbReference type="PANTHER" id="PTHR23505:SF79">
    <property type="entry name" value="PROTEIN SPINSTER"/>
    <property type="match status" value="1"/>
</dbReference>
<dbReference type="GO" id="GO:0016020">
    <property type="term" value="C:membrane"/>
    <property type="evidence" value="ECO:0007669"/>
    <property type="project" value="UniProtKB-SubCell"/>
</dbReference>
<comment type="subcellular location">
    <subcellularLocation>
        <location evidence="1">Membrane</location>
        <topology evidence="1">Multi-pass membrane protein</topology>
    </subcellularLocation>
</comment>
<feature type="transmembrane region" description="Helical" evidence="6">
    <location>
        <begin position="233"/>
        <end position="253"/>
    </location>
</feature>
<dbReference type="Gene3D" id="1.20.1250.20">
    <property type="entry name" value="MFS general substrate transporter like domains"/>
    <property type="match status" value="1"/>
</dbReference>
<keyword evidence="3 6" id="KW-0812">Transmembrane</keyword>
<protein>
    <submittedName>
        <fullName evidence="8">MFS transporter</fullName>
    </submittedName>
</protein>
<accession>A0A842I2E9</accession>
<dbReference type="CDD" id="cd17328">
    <property type="entry name" value="MFS_spinster_like"/>
    <property type="match status" value="1"/>
</dbReference>
<sequence length="435" mass="46935">MNAEAESAGDDKPRVGDWNFPAIYSLGFLCLISVFNYLDRAILGLALPLIKEEMQVSDTALGLVSGLAFVLFYAILGVPIAWAADRWNRRNIIAIGFAFWSVMTVATGFIANIWQLAIARFLMGAGEAAGLAPSNSMISDTFRRERRPLALAIFGTANSIAFIALFPIAGWIATEYGWRTMFVAAGLPGLGLALLFFFTVREPERGAVEDKPSRFANVNFRETIGFLRGTRTYLLILLGVTFMGANVFAAGAWTPTFLNRVHDMTIAEVATSIGPVRGVLGAVGILAGGLMIDRLGARWTAWRIRIPALACILVGPAEALFLLGDPQWLWLLGFGLTSFLTLIHQGPIYAATMNVVGVRMRALAVAILIFCASLLGQAVGPLAVGILNDALQPEFGPLAIRYSLLIIAITPVLAGICFWAAAASYRRDMTRAEGD</sequence>
<feature type="transmembrane region" description="Helical" evidence="6">
    <location>
        <begin position="59"/>
        <end position="80"/>
    </location>
</feature>
<comment type="caution">
    <text evidence="8">The sequence shown here is derived from an EMBL/GenBank/DDBJ whole genome shotgun (WGS) entry which is preliminary data.</text>
</comment>
<dbReference type="InterPro" id="IPR020846">
    <property type="entry name" value="MFS_dom"/>
</dbReference>
<feature type="transmembrane region" description="Helical" evidence="6">
    <location>
        <begin position="329"/>
        <end position="350"/>
    </location>
</feature>
<proteinExistence type="predicted"/>
<evidence type="ECO:0000313" key="9">
    <source>
        <dbReference type="Proteomes" id="UP000564378"/>
    </source>
</evidence>
<feature type="transmembrane region" description="Helical" evidence="6">
    <location>
        <begin position="273"/>
        <end position="292"/>
    </location>
</feature>
<feature type="transmembrane region" description="Helical" evidence="6">
    <location>
        <begin position="149"/>
        <end position="172"/>
    </location>
</feature>
<dbReference type="SUPFAM" id="SSF103473">
    <property type="entry name" value="MFS general substrate transporter"/>
    <property type="match status" value="1"/>
</dbReference>
<feature type="transmembrane region" description="Helical" evidence="6">
    <location>
        <begin position="178"/>
        <end position="198"/>
    </location>
</feature>
<dbReference type="PROSITE" id="PS50850">
    <property type="entry name" value="MFS"/>
    <property type="match status" value="1"/>
</dbReference>
<feature type="domain" description="Major facilitator superfamily (MFS) profile" evidence="7">
    <location>
        <begin position="25"/>
        <end position="426"/>
    </location>
</feature>
<evidence type="ECO:0000256" key="1">
    <source>
        <dbReference type="ARBA" id="ARBA00004141"/>
    </source>
</evidence>
<dbReference type="InterPro" id="IPR011701">
    <property type="entry name" value="MFS"/>
</dbReference>
<organism evidence="8 9">
    <name type="scientific">Parasphingopyxis marina</name>
    <dbReference type="NCBI Taxonomy" id="2761622"/>
    <lineage>
        <taxon>Bacteria</taxon>
        <taxon>Pseudomonadati</taxon>
        <taxon>Pseudomonadota</taxon>
        <taxon>Alphaproteobacteria</taxon>
        <taxon>Sphingomonadales</taxon>
        <taxon>Sphingomonadaceae</taxon>
        <taxon>Parasphingopyxis</taxon>
    </lineage>
</organism>
<dbReference type="EMBL" id="JACJVJ010000003">
    <property type="protein sequence ID" value="MBC2778899.1"/>
    <property type="molecule type" value="Genomic_DNA"/>
</dbReference>
<evidence type="ECO:0000256" key="5">
    <source>
        <dbReference type="ARBA" id="ARBA00023136"/>
    </source>
</evidence>
<dbReference type="InterPro" id="IPR036259">
    <property type="entry name" value="MFS_trans_sf"/>
</dbReference>